<dbReference type="RefSeq" id="WP_281253862.1">
    <property type="nucleotide sequence ID" value="NZ_PDJH01000001.1"/>
</dbReference>
<dbReference type="EMBL" id="PDJH01000001">
    <property type="protein sequence ID" value="PFG36658.1"/>
    <property type="molecule type" value="Genomic_DNA"/>
</dbReference>
<evidence type="ECO:0000313" key="2">
    <source>
        <dbReference type="EMBL" id="PFG36658.1"/>
    </source>
</evidence>
<feature type="region of interest" description="Disordered" evidence="1">
    <location>
        <begin position="19"/>
        <end position="41"/>
    </location>
</feature>
<proteinExistence type="predicted"/>
<comment type="caution">
    <text evidence="2">The sequence shown here is derived from an EMBL/GenBank/DDBJ whole genome shotgun (WGS) entry which is preliminary data.</text>
</comment>
<keyword evidence="3" id="KW-1185">Reference proteome</keyword>
<evidence type="ECO:0000256" key="1">
    <source>
        <dbReference type="SAM" id="MobiDB-lite"/>
    </source>
</evidence>
<dbReference type="AlphaFoldDB" id="A0A2A9ECK0"/>
<gene>
    <name evidence="2" type="ORF">ATL41_1391</name>
</gene>
<organism evidence="2 3">
    <name type="scientific">Flavimobilis soli</name>
    <dbReference type="NCBI Taxonomy" id="442709"/>
    <lineage>
        <taxon>Bacteria</taxon>
        <taxon>Bacillati</taxon>
        <taxon>Actinomycetota</taxon>
        <taxon>Actinomycetes</taxon>
        <taxon>Micrococcales</taxon>
        <taxon>Jonesiaceae</taxon>
        <taxon>Flavimobilis</taxon>
    </lineage>
</organism>
<evidence type="ECO:0000313" key="3">
    <source>
        <dbReference type="Proteomes" id="UP000221394"/>
    </source>
</evidence>
<feature type="compositionally biased region" description="Polar residues" evidence="1">
    <location>
        <begin position="28"/>
        <end position="41"/>
    </location>
</feature>
<name>A0A2A9ECK0_9MICO</name>
<protein>
    <submittedName>
        <fullName evidence="2">Uncharacterized protein</fullName>
    </submittedName>
</protein>
<sequence length="41" mass="4159">MATDTTAAENGCACRARVAPAPGWESGHNVSRVTARPATSS</sequence>
<accession>A0A2A9ECK0</accession>
<reference evidence="2 3" key="1">
    <citation type="submission" date="2017-10" db="EMBL/GenBank/DDBJ databases">
        <title>Sequencing the genomes of 1000 actinobacteria strains.</title>
        <authorList>
            <person name="Klenk H.-P."/>
        </authorList>
    </citation>
    <scope>NUCLEOTIDE SEQUENCE [LARGE SCALE GENOMIC DNA]</scope>
    <source>
        <strain evidence="2 3">DSM 21574</strain>
    </source>
</reference>
<dbReference type="Proteomes" id="UP000221394">
    <property type="component" value="Unassembled WGS sequence"/>
</dbReference>